<evidence type="ECO:0000256" key="2">
    <source>
        <dbReference type="RuleBase" id="RU003616"/>
    </source>
</evidence>
<dbReference type="GeneID" id="300250570"/>
<dbReference type="InterPro" id="IPR008978">
    <property type="entry name" value="HSP20-like_chaperone"/>
</dbReference>
<organism evidence="4 5">
    <name type="scientific">Haloferax massiliensis</name>
    <dbReference type="NCBI Taxonomy" id="1476858"/>
    <lineage>
        <taxon>Archaea</taxon>
        <taxon>Methanobacteriati</taxon>
        <taxon>Methanobacteriota</taxon>
        <taxon>Stenosarchaea group</taxon>
        <taxon>Halobacteria</taxon>
        <taxon>Halobacteriales</taxon>
        <taxon>Haloferacaceae</taxon>
        <taxon>Haloferax</taxon>
    </lineage>
</organism>
<dbReference type="Proteomes" id="UP000198902">
    <property type="component" value="Unassembled WGS sequence"/>
</dbReference>
<gene>
    <name evidence="4" type="ORF">BN996_02569</name>
</gene>
<dbReference type="InterPro" id="IPR002068">
    <property type="entry name" value="A-crystallin/Hsp20_dom"/>
</dbReference>
<dbReference type="Gene3D" id="2.60.40.790">
    <property type="match status" value="1"/>
</dbReference>
<protein>
    <submittedName>
        <fullName evidence="4">18 kDa heat shock protein</fullName>
    </submittedName>
</protein>
<evidence type="ECO:0000259" key="3">
    <source>
        <dbReference type="PROSITE" id="PS01031"/>
    </source>
</evidence>
<dbReference type="NCBIfam" id="NF041799">
    <property type="entry name" value="Hsp14"/>
    <property type="match status" value="1"/>
</dbReference>
<accession>A0A0D6JT39</accession>
<reference evidence="5" key="1">
    <citation type="submission" date="2015-03" db="EMBL/GenBank/DDBJ databases">
        <authorList>
            <person name="Urmite Genomes"/>
        </authorList>
    </citation>
    <scope>NUCLEOTIDE SEQUENCE [LARGE SCALE GENOMIC DNA]</scope>
    <source>
        <strain evidence="5">Arc-Hr</strain>
    </source>
</reference>
<dbReference type="OrthoDB" id="198277at2157"/>
<dbReference type="PROSITE" id="PS01031">
    <property type="entry name" value="SHSP"/>
    <property type="match status" value="1"/>
</dbReference>
<dbReference type="PANTHER" id="PTHR11527">
    <property type="entry name" value="HEAT-SHOCK PROTEIN 20 FAMILY MEMBER"/>
    <property type="match status" value="1"/>
</dbReference>
<dbReference type="EMBL" id="CSTE01000002">
    <property type="protein sequence ID" value="CQR51109.1"/>
    <property type="molecule type" value="Genomic_DNA"/>
</dbReference>
<keyword evidence="5" id="KW-1185">Reference proteome</keyword>
<dbReference type="AlphaFoldDB" id="A0A0D6JT39"/>
<evidence type="ECO:0000313" key="4">
    <source>
        <dbReference type="EMBL" id="CQR51109.1"/>
    </source>
</evidence>
<evidence type="ECO:0000313" key="5">
    <source>
        <dbReference type="Proteomes" id="UP000198902"/>
    </source>
</evidence>
<dbReference type="SUPFAM" id="SSF49764">
    <property type="entry name" value="HSP20-like chaperones"/>
    <property type="match status" value="1"/>
</dbReference>
<dbReference type="InterPro" id="IPR031107">
    <property type="entry name" value="Small_HSP"/>
</dbReference>
<comment type="similarity">
    <text evidence="1 2">Belongs to the small heat shock protein (HSP20) family.</text>
</comment>
<sequence>MQRNPFDEIEDLFDRMGRSFEESGIGRFQDISLDVVDDDEAIEVVADLPGFEKDDLDVSVSGRRLTIAADREESSEVDDEQYVRRERSQRSVSRTITLPAEVVRDEVTASYKNGVLTVTLPKAEPAGDDSTEIDIE</sequence>
<evidence type="ECO:0000256" key="1">
    <source>
        <dbReference type="PROSITE-ProRule" id="PRU00285"/>
    </source>
</evidence>
<dbReference type="RefSeq" id="WP_008605294.1">
    <property type="nucleotide sequence ID" value="NZ_CABLRR010000002.1"/>
</dbReference>
<name>A0A0D6JT39_9EURY</name>
<dbReference type="CDD" id="cd06464">
    <property type="entry name" value="ACD_sHsps-like"/>
    <property type="match status" value="1"/>
</dbReference>
<proteinExistence type="inferred from homology"/>
<feature type="domain" description="SHSP" evidence="3">
    <location>
        <begin position="22"/>
        <end position="136"/>
    </location>
</feature>
<dbReference type="Pfam" id="PF00011">
    <property type="entry name" value="HSP20"/>
    <property type="match status" value="1"/>
</dbReference>
<keyword evidence="4" id="KW-0346">Stress response</keyword>